<protein>
    <submittedName>
        <fullName evidence="1">Uncharacterized protein</fullName>
    </submittedName>
</protein>
<dbReference type="AlphaFoldDB" id="A0AAP0IX00"/>
<sequence>MLTQIPSQGTPFSKTQFFYQVKLICRRSYIALVDQRVCITLVDLSSAGDL</sequence>
<gene>
    <name evidence="1" type="ORF">Sjap_012347</name>
</gene>
<evidence type="ECO:0000313" key="2">
    <source>
        <dbReference type="Proteomes" id="UP001417504"/>
    </source>
</evidence>
<comment type="caution">
    <text evidence="1">The sequence shown here is derived from an EMBL/GenBank/DDBJ whole genome shotgun (WGS) entry which is preliminary data.</text>
</comment>
<name>A0AAP0IX00_9MAGN</name>
<dbReference type="Proteomes" id="UP001417504">
    <property type="component" value="Unassembled WGS sequence"/>
</dbReference>
<organism evidence="1 2">
    <name type="scientific">Stephania japonica</name>
    <dbReference type="NCBI Taxonomy" id="461633"/>
    <lineage>
        <taxon>Eukaryota</taxon>
        <taxon>Viridiplantae</taxon>
        <taxon>Streptophyta</taxon>
        <taxon>Embryophyta</taxon>
        <taxon>Tracheophyta</taxon>
        <taxon>Spermatophyta</taxon>
        <taxon>Magnoliopsida</taxon>
        <taxon>Ranunculales</taxon>
        <taxon>Menispermaceae</taxon>
        <taxon>Menispermoideae</taxon>
        <taxon>Cissampelideae</taxon>
        <taxon>Stephania</taxon>
    </lineage>
</organism>
<accession>A0AAP0IX00</accession>
<proteinExistence type="predicted"/>
<evidence type="ECO:0000313" key="1">
    <source>
        <dbReference type="EMBL" id="KAK9122745.1"/>
    </source>
</evidence>
<keyword evidence="2" id="KW-1185">Reference proteome</keyword>
<dbReference type="EMBL" id="JBBNAE010000005">
    <property type="protein sequence ID" value="KAK9122745.1"/>
    <property type="molecule type" value="Genomic_DNA"/>
</dbReference>
<reference evidence="1 2" key="1">
    <citation type="submission" date="2024-01" db="EMBL/GenBank/DDBJ databases">
        <title>Genome assemblies of Stephania.</title>
        <authorList>
            <person name="Yang L."/>
        </authorList>
    </citation>
    <scope>NUCLEOTIDE SEQUENCE [LARGE SCALE GENOMIC DNA]</scope>
    <source>
        <strain evidence="1">QJT</strain>
        <tissue evidence="1">Leaf</tissue>
    </source>
</reference>